<dbReference type="STRING" id="31234.E3MG42"/>
<keyword evidence="2" id="KW-0732">Signal</keyword>
<feature type="domain" description="Peptidase S1" evidence="3">
    <location>
        <begin position="65"/>
        <end position="327"/>
    </location>
</feature>
<feature type="signal peptide" evidence="2">
    <location>
        <begin position="1"/>
        <end position="22"/>
    </location>
</feature>
<dbReference type="Gene3D" id="2.40.10.10">
    <property type="entry name" value="Trypsin-like serine proteases"/>
    <property type="match status" value="1"/>
</dbReference>
<feature type="compositionally biased region" description="Basic and acidic residues" evidence="1">
    <location>
        <begin position="461"/>
        <end position="496"/>
    </location>
</feature>
<feature type="region of interest" description="Disordered" evidence="1">
    <location>
        <begin position="380"/>
        <end position="584"/>
    </location>
</feature>
<dbReference type="EMBL" id="DS268443">
    <property type="protein sequence ID" value="EFP01426.1"/>
    <property type="molecule type" value="Genomic_DNA"/>
</dbReference>
<dbReference type="PRINTS" id="PR00722">
    <property type="entry name" value="CHYMOTRYPSIN"/>
</dbReference>
<dbReference type="FunCoup" id="E3MG42">
    <property type="interactions" value="157"/>
</dbReference>
<evidence type="ECO:0000259" key="3">
    <source>
        <dbReference type="PROSITE" id="PS50240"/>
    </source>
</evidence>
<dbReference type="HOGENOM" id="CLU_467133_0_0_1"/>
<dbReference type="InterPro" id="IPR005514">
    <property type="entry name" value="DUF316"/>
</dbReference>
<protein>
    <recommendedName>
        <fullName evidence="3">Peptidase S1 domain-containing protein</fullName>
    </recommendedName>
</protein>
<dbReference type="AlphaFoldDB" id="E3MG42"/>
<organism evidence="5">
    <name type="scientific">Caenorhabditis remanei</name>
    <name type="common">Caenorhabditis vulgaris</name>
    <dbReference type="NCBI Taxonomy" id="31234"/>
    <lineage>
        <taxon>Eukaryota</taxon>
        <taxon>Metazoa</taxon>
        <taxon>Ecdysozoa</taxon>
        <taxon>Nematoda</taxon>
        <taxon>Chromadorea</taxon>
        <taxon>Rhabditida</taxon>
        <taxon>Rhabditina</taxon>
        <taxon>Rhabditomorpha</taxon>
        <taxon>Rhabditoidea</taxon>
        <taxon>Rhabditidae</taxon>
        <taxon>Peloderinae</taxon>
        <taxon>Caenorhabditis</taxon>
    </lineage>
</organism>
<dbReference type="PANTHER" id="PTHR22596:SF7">
    <property type="entry name" value="PEPTIDASE S1 DOMAIN-CONTAINING PROTEIN"/>
    <property type="match status" value="1"/>
</dbReference>
<dbReference type="GO" id="GO:0006508">
    <property type="term" value="P:proteolysis"/>
    <property type="evidence" value="ECO:0007669"/>
    <property type="project" value="InterPro"/>
</dbReference>
<dbReference type="InterPro" id="IPR001254">
    <property type="entry name" value="Trypsin_dom"/>
</dbReference>
<dbReference type="GO" id="GO:0004252">
    <property type="term" value="F:serine-type endopeptidase activity"/>
    <property type="evidence" value="ECO:0007669"/>
    <property type="project" value="InterPro"/>
</dbReference>
<evidence type="ECO:0000313" key="5">
    <source>
        <dbReference type="Proteomes" id="UP000008281"/>
    </source>
</evidence>
<reference evidence="4" key="1">
    <citation type="submission" date="2007-07" db="EMBL/GenBank/DDBJ databases">
        <title>PCAP assembly of the Caenorhabditis remanei genome.</title>
        <authorList>
            <consortium name="The Caenorhabditis remanei Sequencing Consortium"/>
            <person name="Wilson R.K."/>
        </authorList>
    </citation>
    <scope>NUCLEOTIDE SEQUENCE [LARGE SCALE GENOMIC DNA]</scope>
    <source>
        <strain evidence="4">PB4641</strain>
    </source>
</reference>
<dbReference type="InterPro" id="IPR043504">
    <property type="entry name" value="Peptidase_S1_PA_chymotrypsin"/>
</dbReference>
<feature type="compositionally biased region" description="Basic and acidic residues" evidence="1">
    <location>
        <begin position="506"/>
        <end position="516"/>
    </location>
</feature>
<keyword evidence="5" id="KW-1185">Reference proteome</keyword>
<dbReference type="SMART" id="SM00020">
    <property type="entry name" value="Tryp_SPc"/>
    <property type="match status" value="1"/>
</dbReference>
<feature type="compositionally biased region" description="Basic and acidic residues" evidence="1">
    <location>
        <begin position="573"/>
        <end position="584"/>
    </location>
</feature>
<dbReference type="PROSITE" id="PS50240">
    <property type="entry name" value="TRYPSIN_DOM"/>
    <property type="match status" value="1"/>
</dbReference>
<dbReference type="Proteomes" id="UP000008281">
    <property type="component" value="Unassembled WGS sequence"/>
</dbReference>
<evidence type="ECO:0000256" key="2">
    <source>
        <dbReference type="SAM" id="SignalP"/>
    </source>
</evidence>
<evidence type="ECO:0000256" key="1">
    <source>
        <dbReference type="SAM" id="MobiDB-lite"/>
    </source>
</evidence>
<dbReference type="OrthoDB" id="7754674at2759"/>
<dbReference type="eggNOG" id="KOG3627">
    <property type="taxonomic scope" value="Eukaryota"/>
</dbReference>
<dbReference type="InterPro" id="IPR009003">
    <property type="entry name" value="Peptidase_S1_PA"/>
</dbReference>
<feature type="compositionally biased region" description="Low complexity" evidence="1">
    <location>
        <begin position="523"/>
        <end position="536"/>
    </location>
</feature>
<accession>E3MG42</accession>
<sequence>MSCNNVSIFILLALIYFQLLSTQKLTENENNLRKETCGKGLNCELQCVTPNLMILLVKNSYGRKILNGMQAKIGDAPWNIAIEVIHEGGGLCTGTIVSSRHVLTARHCFALFTENGYVWTSGNEKIDGCQNENENDLVLNGNFSNMFKVYAGTDCGFRRNCPGSKYTSIEISKIILPKVCDDKQLEFDDFAILELSENLNFSKRIQAICVTHDDKYTFENDVQMKLFGYGVDPASGENSAGRLRSETVKAEKCFKTTEKSFCTKSLSKNQLACMGDSGGGVVRMIDDRVTVVGVIYQGVTCEIATINEKDYVSSVAFYSNDICKYTGICSNIAIKENHQNSRNITLKMDIELLQSTCAVTLAVCSSVSLMLIGCHTADRANARRKTGNSSRRGKKGKKDKSQRSKRGKKDGSKRDKKKPLGQAASAPPGGAAPSKPLGSKDPAGGSQRDKKASTEQSQKPSNEKDKSSRGGSKRDKKEKKEGSKREKKKETEKKPDAPSPSPSPAAKEDDDMHTAREQLSPKTAPATTTPTTPTTPVETQAEKEAIMSKYVNDVEGTAPQSLGPKKSNTMLEGDEKKADSSLYK</sequence>
<evidence type="ECO:0000313" key="4">
    <source>
        <dbReference type="EMBL" id="EFP01426.1"/>
    </source>
</evidence>
<gene>
    <name evidence="4" type="ORF">CRE_23952</name>
</gene>
<proteinExistence type="predicted"/>
<feature type="compositionally biased region" description="Low complexity" evidence="1">
    <location>
        <begin position="420"/>
        <end position="439"/>
    </location>
</feature>
<dbReference type="Pfam" id="PF03761">
    <property type="entry name" value="DUF316"/>
    <property type="match status" value="1"/>
</dbReference>
<feature type="chain" id="PRO_5003177042" description="Peptidase S1 domain-containing protein" evidence="2">
    <location>
        <begin position="23"/>
        <end position="584"/>
    </location>
</feature>
<feature type="compositionally biased region" description="Basic residues" evidence="1">
    <location>
        <begin position="382"/>
        <end position="408"/>
    </location>
</feature>
<name>E3MG42_CAERE</name>
<dbReference type="PANTHER" id="PTHR22596">
    <property type="entry name" value="TRYPSIN-LIKE PROTEASE PROTEIN 6"/>
    <property type="match status" value="1"/>
</dbReference>
<dbReference type="SUPFAM" id="SSF50494">
    <property type="entry name" value="Trypsin-like serine proteases"/>
    <property type="match status" value="1"/>
</dbReference>
<dbReference type="InterPro" id="IPR001314">
    <property type="entry name" value="Peptidase_S1A"/>
</dbReference>
<dbReference type="InParanoid" id="E3MG42"/>